<dbReference type="GO" id="GO:0005975">
    <property type="term" value="P:carbohydrate metabolic process"/>
    <property type="evidence" value="ECO:0007669"/>
    <property type="project" value="UniProtKB-UniRule"/>
</dbReference>
<dbReference type="AlphaFoldDB" id="A0A3G2R8I1"/>
<dbReference type="Gene3D" id="3.20.20.70">
    <property type="entry name" value="Aldolase class I"/>
    <property type="match status" value="1"/>
</dbReference>
<organism evidence="8 9">
    <name type="scientific">Biomaibacter acetigenes</name>
    <dbReference type="NCBI Taxonomy" id="2316383"/>
    <lineage>
        <taxon>Bacteria</taxon>
        <taxon>Bacillati</taxon>
        <taxon>Bacillota</taxon>
        <taxon>Clostridia</taxon>
        <taxon>Thermosediminibacterales</taxon>
        <taxon>Tepidanaerobacteraceae</taxon>
        <taxon>Biomaibacter</taxon>
    </lineage>
</organism>
<dbReference type="InterPro" id="IPR013785">
    <property type="entry name" value="Aldolase_TIM"/>
</dbReference>
<evidence type="ECO:0000256" key="1">
    <source>
        <dbReference type="ARBA" id="ARBA00000056"/>
    </source>
</evidence>
<protein>
    <recommendedName>
        <fullName evidence="7">Putative N-acetylmannosamine-6-phosphate 2-epimerase</fullName>
        <ecNumber evidence="7">5.1.3.9</ecNumber>
    </recommendedName>
    <alternativeName>
        <fullName evidence="7">ManNAc-6-P epimerase</fullName>
    </alternativeName>
</protein>
<gene>
    <name evidence="7" type="primary">nanE</name>
    <name evidence="8" type="ORF">D2962_15340</name>
</gene>
<keyword evidence="6 7" id="KW-0119">Carbohydrate metabolism</keyword>
<evidence type="ECO:0000256" key="2">
    <source>
        <dbReference type="ARBA" id="ARBA00002147"/>
    </source>
</evidence>
<dbReference type="PANTHER" id="PTHR36204">
    <property type="entry name" value="N-ACETYLMANNOSAMINE-6-PHOSPHATE 2-EPIMERASE-RELATED"/>
    <property type="match status" value="1"/>
</dbReference>
<dbReference type="InterPro" id="IPR007260">
    <property type="entry name" value="NanE"/>
</dbReference>
<comment type="similarity">
    <text evidence="4 7">Belongs to the NanE family.</text>
</comment>
<dbReference type="HAMAP" id="MF_01235">
    <property type="entry name" value="ManNAc6P_epimer"/>
    <property type="match status" value="1"/>
</dbReference>
<comment type="function">
    <text evidence="2 7">Converts N-acetylmannosamine-6-phosphate (ManNAc-6-P) to N-acetylglucosamine-6-phosphate (GlcNAc-6-P).</text>
</comment>
<dbReference type="KEGG" id="bacg:D2962_15340"/>
<evidence type="ECO:0000313" key="9">
    <source>
        <dbReference type="Proteomes" id="UP000280960"/>
    </source>
</evidence>
<dbReference type="EMBL" id="CP033169">
    <property type="protein sequence ID" value="AYO31792.1"/>
    <property type="molecule type" value="Genomic_DNA"/>
</dbReference>
<dbReference type="NCBIfam" id="NF002231">
    <property type="entry name" value="PRK01130.1"/>
    <property type="match status" value="1"/>
</dbReference>
<dbReference type="RefSeq" id="WP_122015493.1">
    <property type="nucleotide sequence ID" value="NZ_CP033169.1"/>
</dbReference>
<dbReference type="Proteomes" id="UP000280960">
    <property type="component" value="Chromosome"/>
</dbReference>
<evidence type="ECO:0000313" key="8">
    <source>
        <dbReference type="EMBL" id="AYO31792.1"/>
    </source>
</evidence>
<dbReference type="GO" id="GO:0005829">
    <property type="term" value="C:cytosol"/>
    <property type="evidence" value="ECO:0007669"/>
    <property type="project" value="TreeGrafter"/>
</dbReference>
<evidence type="ECO:0000256" key="6">
    <source>
        <dbReference type="ARBA" id="ARBA00023277"/>
    </source>
</evidence>
<dbReference type="GO" id="GO:0006053">
    <property type="term" value="P:N-acetylmannosamine catabolic process"/>
    <property type="evidence" value="ECO:0007669"/>
    <property type="project" value="TreeGrafter"/>
</dbReference>
<accession>A0A3G2R8I1</accession>
<evidence type="ECO:0000256" key="5">
    <source>
        <dbReference type="ARBA" id="ARBA00023235"/>
    </source>
</evidence>
<dbReference type="SUPFAM" id="SSF51366">
    <property type="entry name" value="Ribulose-phoshate binding barrel"/>
    <property type="match status" value="1"/>
</dbReference>
<evidence type="ECO:0000256" key="7">
    <source>
        <dbReference type="HAMAP-Rule" id="MF_01235"/>
    </source>
</evidence>
<dbReference type="GO" id="GO:0047465">
    <property type="term" value="F:N-acylglucosamine-6-phosphate 2-epimerase activity"/>
    <property type="evidence" value="ECO:0007669"/>
    <property type="project" value="UniProtKB-EC"/>
</dbReference>
<dbReference type="Pfam" id="PF04131">
    <property type="entry name" value="NanE"/>
    <property type="match status" value="1"/>
</dbReference>
<name>A0A3G2R8I1_9FIRM</name>
<reference evidence="8 9" key="1">
    <citation type="submission" date="2018-10" db="EMBL/GenBank/DDBJ databases">
        <authorList>
            <person name="Zhang X."/>
        </authorList>
    </citation>
    <scope>NUCLEOTIDE SEQUENCE [LARGE SCALE GENOMIC DNA]</scope>
    <source>
        <strain evidence="8 9">SK-G1</strain>
    </source>
</reference>
<dbReference type="PANTHER" id="PTHR36204:SF1">
    <property type="entry name" value="N-ACETYLMANNOSAMINE-6-PHOSPHATE 2-EPIMERASE-RELATED"/>
    <property type="match status" value="1"/>
</dbReference>
<keyword evidence="5 7" id="KW-0413">Isomerase</keyword>
<comment type="pathway">
    <text evidence="3 7">Amino-sugar metabolism; N-acetylneuraminate degradation; D-fructose 6-phosphate from N-acetylneuraminate: step 3/5.</text>
</comment>
<sequence length="237" mass="26306">MMLELLSKLKNGLIVSCQAFEHEPLYGADIMAKMAICAEIGGAVAVRASWPENIREIKKVTNLPIFGINKIITKDTNKYEDVIITPTFEAAKEIYEAGADIIAVDCTDRKRPNGVTSEELIKRIKQELGVPVMAEVSTLEEGIKVAQYGPDIISTTLAGYTNYSVKTEGPDLELVEKLAAAVDIPINAEGRFWTPEQMIQAFEKGAWVVTIGSAITRPQLITKRFTSELEKWKKRFD</sequence>
<dbReference type="UniPathway" id="UPA00629">
    <property type="reaction ID" value="UER00682"/>
</dbReference>
<dbReference type="GO" id="GO:0019262">
    <property type="term" value="P:N-acetylneuraminate catabolic process"/>
    <property type="evidence" value="ECO:0007669"/>
    <property type="project" value="UniProtKB-UniRule"/>
</dbReference>
<proteinExistence type="inferred from homology"/>
<evidence type="ECO:0000256" key="4">
    <source>
        <dbReference type="ARBA" id="ARBA00007439"/>
    </source>
</evidence>
<comment type="catalytic activity">
    <reaction evidence="1 7">
        <text>an N-acyl-D-glucosamine 6-phosphate = an N-acyl-D-mannosamine 6-phosphate</text>
        <dbReference type="Rhea" id="RHEA:23932"/>
        <dbReference type="ChEBI" id="CHEBI:57599"/>
        <dbReference type="ChEBI" id="CHEBI:57666"/>
        <dbReference type="EC" id="5.1.3.9"/>
    </reaction>
</comment>
<dbReference type="InterPro" id="IPR011060">
    <property type="entry name" value="RibuloseP-bd_barrel"/>
</dbReference>
<evidence type="ECO:0000256" key="3">
    <source>
        <dbReference type="ARBA" id="ARBA00005081"/>
    </source>
</evidence>
<keyword evidence="9" id="KW-1185">Reference proteome</keyword>
<dbReference type="EC" id="5.1.3.9" evidence="7"/>
<dbReference type="CDD" id="cd04729">
    <property type="entry name" value="NanE"/>
    <property type="match status" value="1"/>
</dbReference>